<dbReference type="Proteomes" id="UP000077734">
    <property type="component" value="Unassembled WGS sequence"/>
</dbReference>
<dbReference type="EMBL" id="LUUL01000125">
    <property type="protein sequence ID" value="OAI22281.1"/>
    <property type="molecule type" value="Genomic_DNA"/>
</dbReference>
<dbReference type="PROSITE" id="PS00600">
    <property type="entry name" value="AA_TRANSFER_CLASS_3"/>
    <property type="match status" value="1"/>
</dbReference>
<dbReference type="PROSITE" id="PS00012">
    <property type="entry name" value="PHOSPHOPANTETHEINE"/>
    <property type="match status" value="1"/>
</dbReference>
<dbReference type="InterPro" id="IPR023213">
    <property type="entry name" value="CAT-like_dom_sf"/>
</dbReference>
<feature type="domain" description="Ketosynthase family 3 (KS3)" evidence="15">
    <location>
        <begin position="713"/>
        <end position="1130"/>
    </location>
</feature>
<dbReference type="Gene3D" id="3.30.70.3290">
    <property type="match status" value="1"/>
</dbReference>
<dbReference type="SMART" id="SM01294">
    <property type="entry name" value="PKS_PP_betabranch"/>
    <property type="match status" value="2"/>
</dbReference>
<dbReference type="CDD" id="cd00833">
    <property type="entry name" value="PKS"/>
    <property type="match status" value="1"/>
</dbReference>
<keyword evidence="8" id="KW-0677">Repeat</keyword>
<dbReference type="Gene3D" id="3.30.559.10">
    <property type="entry name" value="Chloramphenicol acetyltransferase-like domain"/>
    <property type="match status" value="1"/>
</dbReference>
<evidence type="ECO:0000256" key="9">
    <source>
        <dbReference type="ARBA" id="ARBA00022832"/>
    </source>
</evidence>
<accession>A0AA91D9R0</accession>
<dbReference type="SUPFAM" id="SSF53383">
    <property type="entry name" value="PLP-dependent transferases"/>
    <property type="match status" value="1"/>
</dbReference>
<dbReference type="SUPFAM" id="SSF55048">
    <property type="entry name" value="Probable ACP-binding domain of malonyl-CoA ACP transacylase"/>
    <property type="match status" value="1"/>
</dbReference>
<dbReference type="SMART" id="SM00825">
    <property type="entry name" value="PKS_KS"/>
    <property type="match status" value="1"/>
</dbReference>
<dbReference type="Pfam" id="PF02801">
    <property type="entry name" value="Ketoacyl-synt_C"/>
    <property type="match status" value="1"/>
</dbReference>
<feature type="domain" description="Carrier" evidence="14">
    <location>
        <begin position="1586"/>
        <end position="1661"/>
    </location>
</feature>
<dbReference type="SUPFAM" id="SSF52151">
    <property type="entry name" value="FabD/lysophospholipase-like"/>
    <property type="match status" value="1"/>
</dbReference>
<evidence type="ECO:0000256" key="8">
    <source>
        <dbReference type="ARBA" id="ARBA00022737"/>
    </source>
</evidence>
<dbReference type="GO" id="GO:0009403">
    <property type="term" value="P:toxin biosynthetic process"/>
    <property type="evidence" value="ECO:0007669"/>
    <property type="project" value="UniProtKB-ARBA"/>
</dbReference>
<dbReference type="InterPro" id="IPR001242">
    <property type="entry name" value="Condensation_dom"/>
</dbReference>
<dbReference type="InterPro" id="IPR015422">
    <property type="entry name" value="PyrdxlP-dep_Trfase_small"/>
</dbReference>
<dbReference type="GO" id="GO:0071766">
    <property type="term" value="P:Actinobacterium-type cell wall biogenesis"/>
    <property type="evidence" value="ECO:0007669"/>
    <property type="project" value="UniProtKB-ARBA"/>
</dbReference>
<dbReference type="SUPFAM" id="SSF52777">
    <property type="entry name" value="CoA-dependent acyltransferases"/>
    <property type="match status" value="2"/>
</dbReference>
<dbReference type="GO" id="GO:0004312">
    <property type="term" value="F:fatty acid synthase activity"/>
    <property type="evidence" value="ECO:0007669"/>
    <property type="project" value="TreeGrafter"/>
</dbReference>
<evidence type="ECO:0000256" key="11">
    <source>
        <dbReference type="ARBA" id="ARBA00023098"/>
    </source>
</evidence>
<dbReference type="Pfam" id="PF00501">
    <property type="entry name" value="AMP-binding"/>
    <property type="match status" value="2"/>
</dbReference>
<dbReference type="CDD" id="cd00610">
    <property type="entry name" value="OAT_like"/>
    <property type="match status" value="1"/>
</dbReference>
<dbReference type="Gene3D" id="3.40.640.10">
    <property type="entry name" value="Type I PLP-dependent aspartate aminotransferase-like (Major domain)"/>
    <property type="match status" value="1"/>
</dbReference>
<dbReference type="InterPro" id="IPR016039">
    <property type="entry name" value="Thiolase-like"/>
</dbReference>
<keyword evidence="17" id="KW-1185">Reference proteome</keyword>
<dbReference type="Pfam" id="PF13193">
    <property type="entry name" value="AMP-binding_C"/>
    <property type="match status" value="1"/>
</dbReference>
<dbReference type="FunFam" id="3.40.50.980:FF:000001">
    <property type="entry name" value="Non-ribosomal peptide synthetase"/>
    <property type="match status" value="1"/>
</dbReference>
<keyword evidence="5" id="KW-0596">Phosphopantetheine</keyword>
<comment type="cofactor">
    <cofactor evidence="2">
        <name>pantetheine 4'-phosphate</name>
        <dbReference type="ChEBI" id="CHEBI:47942"/>
    </cofactor>
</comment>
<evidence type="ECO:0000256" key="12">
    <source>
        <dbReference type="ARBA" id="ARBA00023268"/>
    </source>
</evidence>
<dbReference type="Pfam" id="PF00550">
    <property type="entry name" value="PP-binding"/>
    <property type="match status" value="4"/>
</dbReference>
<dbReference type="InterPro" id="IPR014030">
    <property type="entry name" value="Ketoacyl_synth_N"/>
</dbReference>
<evidence type="ECO:0000313" key="17">
    <source>
        <dbReference type="Proteomes" id="UP000077734"/>
    </source>
</evidence>
<dbReference type="NCBIfam" id="TIGR01733">
    <property type="entry name" value="AA-adenyl-dom"/>
    <property type="match status" value="1"/>
</dbReference>
<evidence type="ECO:0000256" key="5">
    <source>
        <dbReference type="ARBA" id="ARBA00022450"/>
    </source>
</evidence>
<evidence type="ECO:0000256" key="2">
    <source>
        <dbReference type="ARBA" id="ARBA00001957"/>
    </source>
</evidence>
<dbReference type="InterPro" id="IPR045851">
    <property type="entry name" value="AMP-bd_C_sf"/>
</dbReference>
<dbReference type="InterPro" id="IPR049704">
    <property type="entry name" value="Aminotrans_3_PPA_site"/>
</dbReference>
<dbReference type="Pfam" id="PF23024">
    <property type="entry name" value="AMP-dom_DIP2-like"/>
    <property type="match status" value="1"/>
</dbReference>
<evidence type="ECO:0000256" key="1">
    <source>
        <dbReference type="ARBA" id="ARBA00001933"/>
    </source>
</evidence>
<gene>
    <name evidence="16" type="ORF">A1356_02510</name>
</gene>
<dbReference type="SUPFAM" id="SSF47336">
    <property type="entry name" value="ACP-like"/>
    <property type="match status" value="4"/>
</dbReference>
<dbReference type="Gene3D" id="1.10.1200.10">
    <property type="entry name" value="ACP-like"/>
    <property type="match status" value="4"/>
</dbReference>
<comment type="cofactor">
    <cofactor evidence="1">
        <name>pyridoxal 5'-phosphate</name>
        <dbReference type="ChEBI" id="CHEBI:597326"/>
    </cofactor>
</comment>
<dbReference type="InterPro" id="IPR036736">
    <property type="entry name" value="ACP-like_sf"/>
</dbReference>
<dbReference type="InterPro" id="IPR018201">
    <property type="entry name" value="Ketoacyl_synth_AS"/>
</dbReference>
<evidence type="ECO:0000256" key="13">
    <source>
        <dbReference type="ARBA" id="ARBA00029443"/>
    </source>
</evidence>
<proteinExistence type="inferred from homology"/>
<dbReference type="InterPro" id="IPR000873">
    <property type="entry name" value="AMP-dep_synth/lig_dom"/>
</dbReference>
<dbReference type="Gene3D" id="3.40.50.150">
    <property type="entry name" value="Vaccinia Virus protein VP39"/>
    <property type="match status" value="1"/>
</dbReference>
<keyword evidence="10" id="KW-0663">Pyridoxal phosphate</keyword>
<dbReference type="InterPro" id="IPR029063">
    <property type="entry name" value="SAM-dependent_MTases_sf"/>
</dbReference>
<dbReference type="InterPro" id="IPR014043">
    <property type="entry name" value="Acyl_transferase_dom"/>
</dbReference>
<dbReference type="PANTHER" id="PTHR43775:SF51">
    <property type="entry name" value="INACTIVE PHENOLPHTHIOCEROL SYNTHESIS POLYKETIDE SYNTHASE TYPE I PKS1-RELATED"/>
    <property type="match status" value="1"/>
</dbReference>
<dbReference type="InterPro" id="IPR050091">
    <property type="entry name" value="PKS_NRPS_Biosynth_Enz"/>
</dbReference>
<dbReference type="SMART" id="SM00823">
    <property type="entry name" value="PKS_PP"/>
    <property type="match status" value="4"/>
</dbReference>
<dbReference type="Gene3D" id="3.40.50.12780">
    <property type="entry name" value="N-terminal domain of ligase-like"/>
    <property type="match status" value="2"/>
</dbReference>
<dbReference type="PROSITE" id="PS00455">
    <property type="entry name" value="AMP_BINDING"/>
    <property type="match status" value="2"/>
</dbReference>
<name>A0AA91D9R0_9GAMM</name>
<dbReference type="InterPro" id="IPR005814">
    <property type="entry name" value="Aminotrans_3"/>
</dbReference>
<dbReference type="GO" id="GO:0006633">
    <property type="term" value="P:fatty acid biosynthetic process"/>
    <property type="evidence" value="ECO:0007669"/>
    <property type="project" value="InterPro"/>
</dbReference>
<dbReference type="Pfam" id="PF00109">
    <property type="entry name" value="ketoacyl-synt"/>
    <property type="match status" value="1"/>
</dbReference>
<dbReference type="Gene3D" id="3.40.366.10">
    <property type="entry name" value="Malonyl-Coenzyme A Acyl Carrier Protein, domain 2"/>
    <property type="match status" value="1"/>
</dbReference>
<protein>
    <recommendedName>
        <fullName evidence="18">Amino acid adenylation domain-containing protein</fullName>
    </recommendedName>
</protein>
<dbReference type="Pfam" id="PF00202">
    <property type="entry name" value="Aminotran_3"/>
    <property type="match status" value="1"/>
</dbReference>
<dbReference type="Gene3D" id="3.30.559.30">
    <property type="entry name" value="Nonribosomal peptide synthetase, condensation domain"/>
    <property type="match status" value="1"/>
</dbReference>
<feature type="domain" description="Carrier" evidence="14">
    <location>
        <begin position="1672"/>
        <end position="1751"/>
    </location>
</feature>
<dbReference type="InterPro" id="IPR020841">
    <property type="entry name" value="PKS_Beta-ketoAc_synthase_dom"/>
</dbReference>
<dbReference type="SUPFAM" id="SSF53901">
    <property type="entry name" value="Thiolase-like"/>
    <property type="match status" value="1"/>
</dbReference>
<evidence type="ECO:0000256" key="4">
    <source>
        <dbReference type="ARBA" id="ARBA00006432"/>
    </source>
</evidence>
<dbReference type="Pfam" id="PF16197">
    <property type="entry name" value="KAsynt_C_assoc"/>
    <property type="match status" value="1"/>
</dbReference>
<dbReference type="Pfam" id="PF00698">
    <property type="entry name" value="Acyl_transf_1"/>
    <property type="match status" value="1"/>
</dbReference>
<dbReference type="PROSITE" id="PS00606">
    <property type="entry name" value="KS3_1"/>
    <property type="match status" value="1"/>
</dbReference>
<dbReference type="PROSITE" id="PS52004">
    <property type="entry name" value="KS3_2"/>
    <property type="match status" value="1"/>
</dbReference>
<dbReference type="InterPro" id="IPR015421">
    <property type="entry name" value="PyrdxlP-dep_Trfase_major"/>
</dbReference>
<evidence type="ECO:0000259" key="15">
    <source>
        <dbReference type="PROSITE" id="PS52004"/>
    </source>
</evidence>
<dbReference type="InterPro" id="IPR016035">
    <property type="entry name" value="Acyl_Trfase/lysoPLipase"/>
</dbReference>
<dbReference type="Pfam" id="PF08242">
    <property type="entry name" value="Methyltransf_12"/>
    <property type="match status" value="1"/>
</dbReference>
<dbReference type="FunFam" id="3.40.50.12780:FF:000012">
    <property type="entry name" value="Non-ribosomal peptide synthetase"/>
    <property type="match status" value="1"/>
</dbReference>
<dbReference type="FunFam" id="3.40.50.12780:FF:000013">
    <property type="entry name" value="Long-chain-fatty-acid--AMP ligase FadD32"/>
    <property type="match status" value="1"/>
</dbReference>
<dbReference type="GO" id="GO:0008483">
    <property type="term" value="F:transaminase activity"/>
    <property type="evidence" value="ECO:0007669"/>
    <property type="project" value="InterPro"/>
</dbReference>
<evidence type="ECO:0008006" key="18">
    <source>
        <dbReference type="Google" id="ProtNLM"/>
    </source>
</evidence>
<keyword evidence="6" id="KW-0597">Phosphoprotein</keyword>
<keyword evidence="9" id="KW-0276">Fatty acid metabolism</keyword>
<dbReference type="InterPro" id="IPR032821">
    <property type="entry name" value="PKS_assoc"/>
</dbReference>
<feature type="domain" description="Carrier" evidence="14">
    <location>
        <begin position="3605"/>
        <end position="3680"/>
    </location>
</feature>
<evidence type="ECO:0000256" key="3">
    <source>
        <dbReference type="ARBA" id="ARBA00005194"/>
    </source>
</evidence>
<dbReference type="Gene3D" id="3.30.300.30">
    <property type="match status" value="2"/>
</dbReference>
<dbReference type="Pfam" id="PF00668">
    <property type="entry name" value="Condensation"/>
    <property type="match status" value="1"/>
</dbReference>
<dbReference type="PANTHER" id="PTHR43775">
    <property type="entry name" value="FATTY ACID SYNTHASE"/>
    <property type="match status" value="1"/>
</dbReference>
<dbReference type="GO" id="GO:0030170">
    <property type="term" value="F:pyridoxal phosphate binding"/>
    <property type="evidence" value="ECO:0007669"/>
    <property type="project" value="InterPro"/>
</dbReference>
<reference evidence="16 17" key="1">
    <citation type="submission" date="2016-03" db="EMBL/GenBank/DDBJ databases">
        <authorList>
            <person name="Heylen K."/>
            <person name="De Vos P."/>
            <person name="Vekeman B."/>
        </authorList>
    </citation>
    <scope>NUCLEOTIDE SEQUENCE [LARGE SCALE GENOMIC DNA]</scope>
    <source>
        <strain evidence="16 17">R-49807</strain>
    </source>
</reference>
<dbReference type="CDD" id="cd02440">
    <property type="entry name" value="AdoMet_MTases"/>
    <property type="match status" value="1"/>
</dbReference>
<dbReference type="SUPFAM" id="SSF56801">
    <property type="entry name" value="Acetyl-CoA synthetase-like"/>
    <property type="match status" value="2"/>
</dbReference>
<keyword evidence="7" id="KW-0808">Transferase</keyword>
<comment type="caution">
    <text evidence="16">The sequence shown here is derived from an EMBL/GenBank/DDBJ whole genome shotgun (WGS) entry which is preliminary data.</text>
</comment>
<comment type="similarity">
    <text evidence="4">Belongs to the ATP-dependent AMP-binding enzyme family.</text>
</comment>
<dbReference type="InterPro" id="IPR015424">
    <property type="entry name" value="PyrdxlP-dep_Trfase"/>
</dbReference>
<dbReference type="InterPro" id="IPR025110">
    <property type="entry name" value="AMP-bd_C"/>
</dbReference>
<dbReference type="InterPro" id="IPR006162">
    <property type="entry name" value="Ppantetheine_attach_site"/>
</dbReference>
<keyword evidence="11" id="KW-0443">Lipid metabolism</keyword>
<organism evidence="16 17">
    <name type="scientific">Methylomonas koyamae</name>
    <dbReference type="NCBI Taxonomy" id="702114"/>
    <lineage>
        <taxon>Bacteria</taxon>
        <taxon>Pseudomonadati</taxon>
        <taxon>Pseudomonadota</taxon>
        <taxon>Gammaproteobacteria</taxon>
        <taxon>Methylococcales</taxon>
        <taxon>Methylococcaceae</taxon>
        <taxon>Methylomonas</taxon>
    </lineage>
</organism>
<dbReference type="InterPro" id="IPR020806">
    <property type="entry name" value="PKS_PP-bd"/>
</dbReference>
<dbReference type="InterPro" id="IPR010071">
    <property type="entry name" value="AA_adenyl_dom"/>
</dbReference>
<evidence type="ECO:0000259" key="14">
    <source>
        <dbReference type="PROSITE" id="PS50075"/>
    </source>
</evidence>
<dbReference type="CDD" id="cd19531">
    <property type="entry name" value="LCL_NRPS-like"/>
    <property type="match status" value="1"/>
</dbReference>
<dbReference type="InterPro" id="IPR014031">
    <property type="entry name" value="Ketoacyl_synth_C"/>
</dbReference>
<keyword evidence="12" id="KW-0511">Multifunctional enzyme</keyword>
<dbReference type="InterPro" id="IPR009081">
    <property type="entry name" value="PP-bd_ACP"/>
</dbReference>
<dbReference type="FunFam" id="1.10.1200.10:FF:000005">
    <property type="entry name" value="Nonribosomal peptide synthetase 1"/>
    <property type="match status" value="1"/>
</dbReference>
<dbReference type="GO" id="GO:0004315">
    <property type="term" value="F:3-oxoacyl-[acyl-carrier-protein] synthase activity"/>
    <property type="evidence" value="ECO:0007669"/>
    <property type="project" value="InterPro"/>
</dbReference>
<sequence>MKAVPANEQNKADSSGAGAPVADLMGLLEYRAETQPDFPIYRYLRDGEDVAETLSFAEVALKAKTVAAALQGIAAAGERVMLLYLPGIEFVTSYFGCVYAKNIAIPLPPPRQSRMLQTLEKVLEIARSAQPVAVLTTQAVKEKAEEHFASLPEFAAMRWLATDTLDAELAADWRQPHIAADDIAFLQYTSGSTSLPKGVILTHANLMHNMRYFDQSGIHNKESRLLTWLPPFHDLGLIYGLLTPVYCGMACYILPNAAFVQRPARWLEAISRFGITHTMGPNFAFDLCLHGVGDEQLAGLDLSRWQHALNGAEPVRMQTMRAFAERFAAAGFDLRVFSPSWGLAEAACIVTGLHYAGSGQRRQERPAPQEVWVLAAELQRNRLVFASPDDPAAMSLAGSGYPIADTELLIVDPETLAPCPADRVGEVWVRNGAVSPGYWQNPEQTQATFHACVAGDPSGKRWMRTGDLGFLYDGQLYITGRFKDVIIVRGQNHYPQDIEWTVDKAHPLLKMGGAAAFTVTADAEERLVVVAETSRRFKAEQHAAELFAAIRKAVADGHELQTAAIVLLRESAIPKTTSGKIQRAATKRGFLQQSLAPLAQWINRNLERQLAPDEPAAAAARPDSEAVRNWLRRRVAEIAGLDRAEIGCDAAFGEFGLDSNASVRLTDELAKAFGFGSLPANLLFDYPSIDRVADYLCRGEDAAAAAGADQAPEADIAVVGMACRFPGADGTAAFWDLLSSGTSAVRPLPAERKALLAGLADDVDALGAAGWLDGIDLFDPAPFHISPKEAAILDPQQRLLLTAAWSALEQAGISREELAGSATGVFIGISGSEYAQLAWHSASGQDGHAGTGTASSIAANRLSYFLDLRGPSLAVDTACSSSLVAVHLACRSLLAGECDTALVGGVNLLLNPALTRALAKAGMLSASAACHSFDAAADGYVRGEGVGLVVLRRAALAAERANPLLALIAGSAINQDGHSFGLTAPNGVAQRALLRQAYAAAKLAPGAVDYLEAHGTGTALGDPIEAGALAEVLGAGRERPCLLGSVKANIGHLEAAAGIAGLIKAVLCLQHNAVPPLAGFRGLNPHIRFDPQALEINTQLRRFAAERPLRHVGVTSMGFGGTNAHVVLRRADSTAVAAAAPQRSHYALLLSAERPTDLAPLAASYLDVLQSHPKQWASLCYRANAGRSGLAYRTALHAADAGEMLAGLARLAQGTAAATASVAGTPKPLAFLFTGQGSQYPGMARDLYAHAPRFRATVDECDLLLSGAGMAPVAPLLYGSDALDGDGLAETATAQPALFVVGYALARYFESCGLAPAVVVGHSLGEYVAACFAGAMSLADALRLVVLRAQLMQRCSDRGGMVAMLADKAAALELIGADSALALAADNGPTQVTVSGPHQSLAALAERAKAAGIAVLPLKVKRAFHSADMEPILAEFRAVAAQVAWQPPRLPVIGNLTAAAVDRFDADYWVEHLRRPVRFRECIAAAEALGAGMFLEIGAQPALTAMLRRFDPAPAAIASLDGQRPDWLAVNSALAELWRAGHRVDFRKAWAGETFDRVELPGYPFQPSRFWLEPTTRKPMTTATATNPTGELARLLAPLLKCAPEDIAVSRSFLELGADSLVLVEFLRQVQGRYGVQVAMHSLFEDLRDLAALAAWLAEQGTDFGDSPAVADSIEPQVAGWLQQQLGLLLKRPAVELDPRRSFLELGADSLVLTELLRLIGERYAVDIGMARLFAELSSIESLAPAIAAVSPKLESALAAAQPAAAARVAQPLPAAAPNAAASSELQGLLARQLDAFNQLVQGQLGLLRGDASPLALESPASQPRPEPAAVQRLTAAVPLPTAAKAAAGGLNPAQQQHLRELAAAYQAKHAASKRYAETYREVFADYRSSLGFRQATKEMIFPLVVNTAAGSRIYDLDGNELIDLTMAFGSSLLGYNPDLVKQALSAQLEQGIQVGPKSPLVGEAAQLVRDLTGCERVAFANSGTEAVMTAVRMARAVTGRTRIVRFAGSYHGHSDTMLVKAGGEGGSGLPIAPGVPLSVAQDAIVLAYGDDASLETIRRHAGELAAIVVEPVQSRRPGLQPREFLHSLREIASAAGCALIFDEIITGFRLAPGGAQEYFGVRADLVTYGKVAGGGMPLGIVAGNARFMNAIDGGPWQFGDASYPAATATFFAGTFSGHPLTMTASVAVLRHLHDAGPALQAGITAKTARLVRELNDYFAAEGFAIRVNHAGSLFRFVFFDNYSVEFQPIEANLFFYQMTLRGVYIWEGHTCFLSSAHSDADVDAIVRAGRESAQAMRQGGFFQPAGGLPPQPGQAKADAAAAAQALNALATALAAQTLQDLQVLPAQVGGLCNVDKAAAAIGVAPNRRRLFGRLFALLAEAGWLRAAGDDWKLLQSAPSTTANLEREARSVADAAAVDLLLHCAAALPDVLRGRSDAAQVLFGGENYALMQRLYRQAPGAAAANQALARAASAAVANVSGKAAVLEVGAGTGSATAQLLPDLSRQQLRYVFTDLSSAFLHRAEREFAAYPQVEYATLDIECDPLQQGFSAQSFDLIVASNVLHATADLSRTLRHLHGLLAPHGRLLLLECVGRQPWLDLIFGLTDGWWAFADAELRADYPLLSAAAWTELLQRCGFTEAAAEVHAGYQAVVTAATAPAAAALPLNSAQQDILVHLELSEEVHAAYNEVVLFELAGTPDRAKLQQAFRGVLARHDSLRAALSEDRKQILIAAEADATLAEADFADLPAALAEAKAREWVLARSAEPFDLTRPPLVKAFLARLADDRYWLLFLAHHMIIDGISYGLLIQEVVAYYRHLREGSALALPKPVTLAEANRRLAAQRPQDREFWLQQFGQGVPALDLPTDYPRPLEQRFAAQRCCLTLDSGVAAALKDLSQRSNATPFMVMLAVYRLLLNRLSGQQRSVVGVPVSMHGDRPGESFIGFGVNVLPIVGSSDSRLTFADYLQQAKQEFLQAFEHRAFPFAELVRAVNPERDPSRPALVSAVFNYEAVGSLAGGGLRCTPLVPPSAHTKYELTLDVVADASQTVLVLTANSALFSLETAERLLARYAKLLAQLASKPETRLGSIDLLFDAERASLGMNPIKPYHNRCLHDLVADQVGRSPDRAALRWHDSELSYRELDAKANRLAHLLQGQGVGVEDRVAVCLARGPELVVALLAVLKAGACYVPVDPNYPAERREAILGCAQAKLLIADGNEITAAAEALVLSPADPRLADCPDTAPDSAVRPEHLAYIIFTSGSTGTPKGVAIEHRNAASMIEWAAQEFDLAAGDGMLASTSVCFDLSVYEIFYPLAHGAKVVIVDNILHLPELARQDDIAVFNTVPSAMEEILRQRAVPASVRYINLAGEALPLALVQGIQQHYPGVAVYNLYGPSEDTTYSTFVRFPDRFQGPVTVGRPLPGSQLYLLDADLNPVPAGSKGEIYLAGNGLCRGYFGNAAGTAAAFLPDPFSGVAGGRMYRTGDLGRMTADGMVEYLGRSDYQVKIRGHRIELGEIETVLAQVPGVQRAIVIADGEAGRQRLLAFYTGAGELQDALKQAAAAKLPQFMLPSVWTQLAEFPLSPNGKIDRRQLAQLAHSLEQAEASADAELPRNALESEIAAIWAEHLQLERIHIGDDFFALGGHSLLATQILYEINRRHGCRLRLTDIMKHPTVAELAECVLEQALQDSPELQELLAELARDGAELAAS</sequence>
<feature type="domain" description="Carrier" evidence="14">
    <location>
        <begin position="622"/>
        <end position="700"/>
    </location>
</feature>
<dbReference type="SUPFAM" id="SSF53335">
    <property type="entry name" value="S-adenosyl-L-methionine-dependent methyltransferases"/>
    <property type="match status" value="1"/>
</dbReference>
<dbReference type="Gene3D" id="3.40.47.10">
    <property type="match status" value="1"/>
</dbReference>
<dbReference type="InterPro" id="IPR040097">
    <property type="entry name" value="FAAL/FAAC"/>
</dbReference>
<comment type="pathway">
    <text evidence="3">Lipid metabolism; fatty acid biosynthesis.</text>
</comment>
<evidence type="ECO:0000256" key="10">
    <source>
        <dbReference type="ARBA" id="ARBA00022898"/>
    </source>
</evidence>
<dbReference type="GO" id="GO:0031177">
    <property type="term" value="F:phosphopantetheine binding"/>
    <property type="evidence" value="ECO:0007669"/>
    <property type="project" value="InterPro"/>
</dbReference>
<dbReference type="InterPro" id="IPR013217">
    <property type="entry name" value="Methyltransf_12"/>
</dbReference>
<evidence type="ECO:0000256" key="7">
    <source>
        <dbReference type="ARBA" id="ARBA00022679"/>
    </source>
</evidence>
<dbReference type="SMART" id="SM00827">
    <property type="entry name" value="PKS_AT"/>
    <property type="match status" value="1"/>
</dbReference>
<dbReference type="InterPro" id="IPR020845">
    <property type="entry name" value="AMP-binding_CS"/>
</dbReference>
<dbReference type="CDD" id="cd05931">
    <property type="entry name" value="FAAL"/>
    <property type="match status" value="1"/>
</dbReference>
<dbReference type="Gene3D" id="3.90.1150.10">
    <property type="entry name" value="Aspartate Aminotransferase, domain 1"/>
    <property type="match status" value="1"/>
</dbReference>
<dbReference type="InterPro" id="IPR016036">
    <property type="entry name" value="Malonyl_transacylase_ACP-bd"/>
</dbReference>
<dbReference type="InterPro" id="IPR001227">
    <property type="entry name" value="Ac_transferase_dom_sf"/>
</dbReference>
<evidence type="ECO:0000313" key="16">
    <source>
        <dbReference type="EMBL" id="OAI22281.1"/>
    </source>
</evidence>
<comment type="similarity">
    <text evidence="13">In the C-terminal section; belongs to the NRP synthetase family.</text>
</comment>
<dbReference type="InterPro" id="IPR042099">
    <property type="entry name" value="ANL_N_sf"/>
</dbReference>
<dbReference type="PROSITE" id="PS50075">
    <property type="entry name" value="CARRIER"/>
    <property type="match status" value="4"/>
</dbReference>
<evidence type="ECO:0000256" key="6">
    <source>
        <dbReference type="ARBA" id="ARBA00022553"/>
    </source>
</evidence>